<organism evidence="1 2">
    <name type="scientific">Paxillus rubicundulus Ve08.2h10</name>
    <dbReference type="NCBI Taxonomy" id="930991"/>
    <lineage>
        <taxon>Eukaryota</taxon>
        <taxon>Fungi</taxon>
        <taxon>Dikarya</taxon>
        <taxon>Basidiomycota</taxon>
        <taxon>Agaricomycotina</taxon>
        <taxon>Agaricomycetes</taxon>
        <taxon>Agaricomycetidae</taxon>
        <taxon>Boletales</taxon>
        <taxon>Paxilineae</taxon>
        <taxon>Paxillaceae</taxon>
        <taxon>Paxillus</taxon>
    </lineage>
</organism>
<dbReference type="EMBL" id="KN829122">
    <property type="protein sequence ID" value="KIK74149.1"/>
    <property type="molecule type" value="Genomic_DNA"/>
</dbReference>
<evidence type="ECO:0000313" key="1">
    <source>
        <dbReference type="EMBL" id="KIK74149.1"/>
    </source>
</evidence>
<proteinExistence type="predicted"/>
<keyword evidence="2" id="KW-1185">Reference proteome</keyword>
<sequence length="51" mass="5769">MAGSPGFFLQVPSQSHMNLQINPIWKSPQHCHKHTKKDLSYGLSSGFVSQW</sequence>
<protein>
    <submittedName>
        <fullName evidence="1">Uncharacterized protein</fullName>
    </submittedName>
</protein>
<name>A0A0D0D2K6_9AGAM</name>
<dbReference type="AlphaFoldDB" id="A0A0D0D2K6"/>
<accession>A0A0D0D2K6</accession>
<dbReference type="Proteomes" id="UP000054538">
    <property type="component" value="Unassembled WGS sequence"/>
</dbReference>
<dbReference type="InParanoid" id="A0A0D0D2K6"/>
<reference evidence="2" key="2">
    <citation type="submission" date="2015-01" db="EMBL/GenBank/DDBJ databases">
        <title>Evolutionary Origins and Diversification of the Mycorrhizal Mutualists.</title>
        <authorList>
            <consortium name="DOE Joint Genome Institute"/>
            <consortium name="Mycorrhizal Genomics Consortium"/>
            <person name="Kohler A."/>
            <person name="Kuo A."/>
            <person name="Nagy L.G."/>
            <person name="Floudas D."/>
            <person name="Copeland A."/>
            <person name="Barry K.W."/>
            <person name="Cichocki N."/>
            <person name="Veneault-Fourrey C."/>
            <person name="LaButti K."/>
            <person name="Lindquist E.A."/>
            <person name="Lipzen A."/>
            <person name="Lundell T."/>
            <person name="Morin E."/>
            <person name="Murat C."/>
            <person name="Riley R."/>
            <person name="Ohm R."/>
            <person name="Sun H."/>
            <person name="Tunlid A."/>
            <person name="Henrissat B."/>
            <person name="Grigoriev I.V."/>
            <person name="Hibbett D.S."/>
            <person name="Martin F."/>
        </authorList>
    </citation>
    <scope>NUCLEOTIDE SEQUENCE [LARGE SCALE GENOMIC DNA]</scope>
    <source>
        <strain evidence="2">Ve08.2h10</strain>
    </source>
</reference>
<dbReference type="HOGENOM" id="CLU_3107078_0_0_1"/>
<reference evidence="1 2" key="1">
    <citation type="submission" date="2014-04" db="EMBL/GenBank/DDBJ databases">
        <authorList>
            <consortium name="DOE Joint Genome Institute"/>
            <person name="Kuo A."/>
            <person name="Kohler A."/>
            <person name="Jargeat P."/>
            <person name="Nagy L.G."/>
            <person name="Floudas D."/>
            <person name="Copeland A."/>
            <person name="Barry K.W."/>
            <person name="Cichocki N."/>
            <person name="Veneault-Fourrey C."/>
            <person name="LaButti K."/>
            <person name="Lindquist E.A."/>
            <person name="Lipzen A."/>
            <person name="Lundell T."/>
            <person name="Morin E."/>
            <person name="Murat C."/>
            <person name="Sun H."/>
            <person name="Tunlid A."/>
            <person name="Henrissat B."/>
            <person name="Grigoriev I.V."/>
            <person name="Hibbett D.S."/>
            <person name="Martin F."/>
            <person name="Nordberg H.P."/>
            <person name="Cantor M.N."/>
            <person name="Hua S.X."/>
        </authorList>
    </citation>
    <scope>NUCLEOTIDE SEQUENCE [LARGE SCALE GENOMIC DNA]</scope>
    <source>
        <strain evidence="1 2">Ve08.2h10</strain>
    </source>
</reference>
<evidence type="ECO:0000313" key="2">
    <source>
        <dbReference type="Proteomes" id="UP000054538"/>
    </source>
</evidence>
<gene>
    <name evidence="1" type="ORF">PAXRUDRAFT_20163</name>
</gene>